<feature type="transmembrane region" description="Helical" evidence="1">
    <location>
        <begin position="203"/>
        <end position="223"/>
    </location>
</feature>
<dbReference type="Proteomes" id="UP001243212">
    <property type="component" value="Unassembled WGS sequence"/>
</dbReference>
<proteinExistence type="predicted"/>
<gene>
    <name evidence="2" type="ORF">J2S70_000657</name>
</gene>
<keyword evidence="1" id="KW-1133">Transmembrane helix</keyword>
<feature type="transmembrane region" description="Helical" evidence="1">
    <location>
        <begin position="313"/>
        <end position="336"/>
    </location>
</feature>
<feature type="transmembrane region" description="Helical" evidence="1">
    <location>
        <begin position="348"/>
        <end position="367"/>
    </location>
</feature>
<feature type="transmembrane region" description="Helical" evidence="1">
    <location>
        <begin position="174"/>
        <end position="197"/>
    </location>
</feature>
<reference evidence="2 3" key="1">
    <citation type="submission" date="2023-07" db="EMBL/GenBank/DDBJ databases">
        <title>Sequencing the genomes of 1000 actinobacteria strains.</title>
        <authorList>
            <person name="Klenk H.-P."/>
        </authorList>
    </citation>
    <scope>NUCLEOTIDE SEQUENCE [LARGE SCALE GENOMIC DNA]</scope>
    <source>
        <strain evidence="2 3">DSM 17163</strain>
    </source>
</reference>
<keyword evidence="1" id="KW-0812">Transmembrane</keyword>
<comment type="caution">
    <text evidence="2">The sequence shown here is derived from an EMBL/GenBank/DDBJ whole genome shotgun (WGS) entry which is preliminary data.</text>
</comment>
<keyword evidence="3" id="KW-1185">Reference proteome</keyword>
<feature type="transmembrane region" description="Helical" evidence="1">
    <location>
        <begin position="65"/>
        <end position="86"/>
    </location>
</feature>
<dbReference type="RefSeq" id="WP_307682319.1">
    <property type="nucleotide sequence ID" value="NZ_JAUSQX010000001.1"/>
</dbReference>
<name>A0ABT9NFA5_9ACTO</name>
<evidence type="ECO:0000313" key="2">
    <source>
        <dbReference type="EMBL" id="MDP9806075.1"/>
    </source>
</evidence>
<feature type="transmembrane region" description="Helical" evidence="1">
    <location>
        <begin position="432"/>
        <end position="453"/>
    </location>
</feature>
<dbReference type="EMBL" id="JAUSQX010000001">
    <property type="protein sequence ID" value="MDP9806075.1"/>
    <property type="molecule type" value="Genomic_DNA"/>
</dbReference>
<protein>
    <recommendedName>
        <fullName evidence="4">ABC transporter permease</fullName>
    </recommendedName>
</protein>
<keyword evidence="1" id="KW-0472">Membrane</keyword>
<accession>A0ABT9NFA5</accession>
<feature type="transmembrane region" description="Helical" evidence="1">
    <location>
        <begin position="399"/>
        <end position="420"/>
    </location>
</feature>
<evidence type="ECO:0000256" key="1">
    <source>
        <dbReference type="SAM" id="Phobius"/>
    </source>
</evidence>
<feature type="transmembrane region" description="Helical" evidence="1">
    <location>
        <begin position="12"/>
        <end position="31"/>
    </location>
</feature>
<organism evidence="2 3">
    <name type="scientific">Trueperella bonasi</name>
    <dbReference type="NCBI Taxonomy" id="312286"/>
    <lineage>
        <taxon>Bacteria</taxon>
        <taxon>Bacillati</taxon>
        <taxon>Actinomycetota</taxon>
        <taxon>Actinomycetes</taxon>
        <taxon>Actinomycetales</taxon>
        <taxon>Actinomycetaceae</taxon>
        <taxon>Trueperella</taxon>
    </lineage>
</organism>
<sequence>MRKTTTAKRFIFNFLWPFLAVILVALVYGVSRWAADPASGLKELAIVMDHVRALFISNSVDFGEYTGLAVGWITIVALLTTVMSFADVATDDSSSQQELESDNERIRQWIAAQVPAPDDHVLRDEDSIREQHGSFRAQLAGATLLEEDFDQRVDAALERRPADSHTGSGNFHTFIDFSGLVIALLGAWSFFYLWSAAADHPNWVQLLTTALIVLACQNLAKILDGLDSTITQKHADAQDQARSLDFIHQTLTSDDVGSQLADWHDGVDDHLSGISAERARQSDAVAGIAQSHAFDRWPLNYVRSWFALSPYVISLRAAVLIIVPAVLFIGVSYVAIGNTDGNFLLARKLVYIGVAAGASGFVHYIALRPYFAPYGRDLGLAVMGLRGYQTGHSTLQGSFSLGLSGLFTVIAFAGLFAHAMRISALLEPLWRAGYMLIASLAILVMLVGVWRTATYFSASRTMRRTAHNQIHATILDAQHELARIHRDAGSRAS</sequence>
<evidence type="ECO:0000313" key="3">
    <source>
        <dbReference type="Proteomes" id="UP001243212"/>
    </source>
</evidence>
<evidence type="ECO:0008006" key="4">
    <source>
        <dbReference type="Google" id="ProtNLM"/>
    </source>
</evidence>